<dbReference type="AlphaFoldDB" id="A0A8J8FGT1"/>
<dbReference type="Pfam" id="PF05721">
    <property type="entry name" value="PhyH"/>
    <property type="match status" value="1"/>
</dbReference>
<protein>
    <submittedName>
        <fullName evidence="1">Phytanoyl-CoA dioxygenase</fullName>
    </submittedName>
</protein>
<dbReference type="EMBL" id="WHPF01000013">
    <property type="protein sequence ID" value="NNV57147.1"/>
    <property type="molecule type" value="Genomic_DNA"/>
</dbReference>
<sequence length="259" mass="28623">MEQLSEKQIHSFINDGFVKIEQAFPTNIADECRAILWEQTSCKPNNPDTWTAPVIRIGELGQAPFQQAANTALLHTAFNQLAGKDNWLPRTTIGSFPIRFPSAIPATDTGWHVDASFPGEDATDYFKWRINVHSRGRALLMLFLFSDVSEQDAPTLIKVGSHADVARLLAPKGDHGFSCMELAEKLDSLPARKTITATGKAGTVYLCHPFIVHAAQDHHGKMPKFMAQPPLLTKHDFDISTQNKNYCPVEMAIVNALGS</sequence>
<evidence type="ECO:0000313" key="2">
    <source>
        <dbReference type="Proteomes" id="UP000598971"/>
    </source>
</evidence>
<dbReference type="GO" id="GO:0016706">
    <property type="term" value="F:2-oxoglutarate-dependent dioxygenase activity"/>
    <property type="evidence" value="ECO:0007669"/>
    <property type="project" value="UniProtKB-ARBA"/>
</dbReference>
<keyword evidence="2" id="KW-1185">Reference proteome</keyword>
<organism evidence="1 2">
    <name type="scientific">Limnovirga soli</name>
    <dbReference type="NCBI Taxonomy" id="2656915"/>
    <lineage>
        <taxon>Bacteria</taxon>
        <taxon>Pseudomonadati</taxon>
        <taxon>Bacteroidota</taxon>
        <taxon>Chitinophagia</taxon>
        <taxon>Chitinophagales</taxon>
        <taxon>Chitinophagaceae</taxon>
        <taxon>Limnovirga</taxon>
    </lineage>
</organism>
<dbReference type="RefSeq" id="WP_171609096.1">
    <property type="nucleotide sequence ID" value="NZ_WHPF01000013.1"/>
</dbReference>
<dbReference type="InterPro" id="IPR008775">
    <property type="entry name" value="Phytyl_CoA_dOase-like"/>
</dbReference>
<evidence type="ECO:0000313" key="1">
    <source>
        <dbReference type="EMBL" id="NNV57147.1"/>
    </source>
</evidence>
<dbReference type="SUPFAM" id="SSF51197">
    <property type="entry name" value="Clavaminate synthase-like"/>
    <property type="match status" value="1"/>
</dbReference>
<dbReference type="Gene3D" id="2.60.120.620">
    <property type="entry name" value="q2cbj1_9rhob like domain"/>
    <property type="match status" value="1"/>
</dbReference>
<gene>
    <name evidence="1" type="ORF">GD597_16860</name>
</gene>
<name>A0A8J8FGT1_9BACT</name>
<comment type="caution">
    <text evidence="1">The sequence shown here is derived from an EMBL/GenBank/DDBJ whole genome shotgun (WGS) entry which is preliminary data.</text>
</comment>
<accession>A0A8J8FGT1</accession>
<keyword evidence="1" id="KW-0223">Dioxygenase</keyword>
<keyword evidence="1" id="KW-0560">Oxidoreductase</keyword>
<dbReference type="Proteomes" id="UP000598971">
    <property type="component" value="Unassembled WGS sequence"/>
</dbReference>
<reference evidence="1" key="1">
    <citation type="submission" date="2019-10" db="EMBL/GenBank/DDBJ databases">
        <title>Draft genome sequence of Panacibacter sp. KCS-6.</title>
        <authorList>
            <person name="Yim K.J."/>
        </authorList>
    </citation>
    <scope>NUCLEOTIDE SEQUENCE</scope>
    <source>
        <strain evidence="1">KCS-6</strain>
    </source>
</reference>
<proteinExistence type="predicted"/>